<sequence>MRPRQRTPTDPNSPLKSDQQHHRGDSLPILLLLLLLPWRLNPHNNLVSSLIGKKLPIQPSTSKYLVSKHRPPIATVLSSLLTRWSARAIKSFGMVELEARKLKYPNTGTESLLMGILVEKVSRSGGPDPDGNQPGAEAAVLSITQSTPYNVCQRGNIRFSQMAPTVDAIEE</sequence>
<dbReference type="Gene3D" id="1.10.1780.10">
    <property type="entry name" value="Clp, N-terminal domain"/>
    <property type="match status" value="1"/>
</dbReference>
<dbReference type="InterPro" id="IPR044217">
    <property type="entry name" value="CLPT1/2"/>
</dbReference>
<evidence type="ECO:0000256" key="1">
    <source>
        <dbReference type="SAM" id="MobiDB-lite"/>
    </source>
</evidence>
<name>A0A8J4W0E1_9ROSI</name>
<dbReference type="PANTHER" id="PTHR47016:SF1">
    <property type="entry name" value="ATP-DEPENDENT CLP PROTEASE ATP-BINDING SUBUNIT CLPT1, CHLOROPLASTIC"/>
    <property type="match status" value="1"/>
</dbReference>
<keyword evidence="3" id="KW-1185">Reference proteome</keyword>
<evidence type="ECO:0000313" key="3">
    <source>
        <dbReference type="Proteomes" id="UP000737018"/>
    </source>
</evidence>
<feature type="compositionally biased region" description="Polar residues" evidence="1">
    <location>
        <begin position="1"/>
        <end position="17"/>
    </location>
</feature>
<gene>
    <name evidence="2" type="ORF">CMV_010938</name>
</gene>
<proteinExistence type="predicted"/>
<comment type="caution">
    <text evidence="2">The sequence shown here is derived from an EMBL/GenBank/DDBJ whole genome shotgun (WGS) entry which is preliminary data.</text>
</comment>
<evidence type="ECO:0000313" key="2">
    <source>
        <dbReference type="EMBL" id="KAF3964811.1"/>
    </source>
</evidence>
<dbReference type="InterPro" id="IPR036628">
    <property type="entry name" value="Clp_N_dom_sf"/>
</dbReference>
<dbReference type="AlphaFoldDB" id="A0A8J4W0E1"/>
<accession>A0A8J4W0E1</accession>
<protein>
    <submittedName>
        <fullName evidence="2">Uncharacterized protein</fullName>
    </submittedName>
</protein>
<dbReference type="OrthoDB" id="2014724at2759"/>
<reference evidence="2" key="1">
    <citation type="submission" date="2020-03" db="EMBL/GenBank/DDBJ databases">
        <title>Castanea mollissima Vanexum genome sequencing.</title>
        <authorList>
            <person name="Staton M."/>
        </authorList>
    </citation>
    <scope>NUCLEOTIDE SEQUENCE</scope>
    <source>
        <tissue evidence="2">Leaf</tissue>
    </source>
</reference>
<organism evidence="2 3">
    <name type="scientific">Castanea mollissima</name>
    <name type="common">Chinese chestnut</name>
    <dbReference type="NCBI Taxonomy" id="60419"/>
    <lineage>
        <taxon>Eukaryota</taxon>
        <taxon>Viridiplantae</taxon>
        <taxon>Streptophyta</taxon>
        <taxon>Embryophyta</taxon>
        <taxon>Tracheophyta</taxon>
        <taxon>Spermatophyta</taxon>
        <taxon>Magnoliopsida</taxon>
        <taxon>eudicotyledons</taxon>
        <taxon>Gunneridae</taxon>
        <taxon>Pentapetalae</taxon>
        <taxon>rosids</taxon>
        <taxon>fabids</taxon>
        <taxon>Fagales</taxon>
        <taxon>Fagaceae</taxon>
        <taxon>Castanea</taxon>
    </lineage>
</organism>
<dbReference type="EMBL" id="JRKL02001309">
    <property type="protein sequence ID" value="KAF3964811.1"/>
    <property type="molecule type" value="Genomic_DNA"/>
</dbReference>
<dbReference type="PANTHER" id="PTHR47016">
    <property type="entry name" value="ATP-DEPENDENT CLP PROTEASE ATP-BINDING SUBUNIT CLPT1, CHLOROPLASTIC"/>
    <property type="match status" value="1"/>
</dbReference>
<dbReference type="Proteomes" id="UP000737018">
    <property type="component" value="Unassembled WGS sequence"/>
</dbReference>
<feature type="region of interest" description="Disordered" evidence="1">
    <location>
        <begin position="1"/>
        <end position="22"/>
    </location>
</feature>